<dbReference type="EMBL" id="PDCK01000044">
    <property type="protein sequence ID" value="PRQ26127.1"/>
    <property type="molecule type" value="Genomic_DNA"/>
</dbReference>
<feature type="signal peptide" evidence="1">
    <location>
        <begin position="1"/>
        <end position="35"/>
    </location>
</feature>
<sequence>MEPQLQGLSASTPNRPLSRAMVLIALALLVSSIAAQQQGGGASVWLEPRRLQDSQDHLVQQLGFSFRHYYYYFSSTRPQIQRARYHQHAPPSENHLLGFSCFIFI</sequence>
<accession>A0A2P6PW11</accession>
<dbReference type="Gramene" id="PRQ26127">
    <property type="protein sequence ID" value="PRQ26127"/>
    <property type="gene ID" value="RchiOBHm_Chr6g0291171"/>
</dbReference>
<keyword evidence="1" id="KW-0732">Signal</keyword>
<proteinExistence type="predicted"/>
<name>A0A2P6PW11_ROSCH</name>
<feature type="chain" id="PRO_5015108646" evidence="1">
    <location>
        <begin position="36"/>
        <end position="105"/>
    </location>
</feature>
<reference evidence="2 3" key="1">
    <citation type="journal article" date="2018" name="Nat. Genet.">
        <title>The Rosa genome provides new insights in the design of modern roses.</title>
        <authorList>
            <person name="Bendahmane M."/>
        </authorList>
    </citation>
    <scope>NUCLEOTIDE SEQUENCE [LARGE SCALE GENOMIC DNA]</scope>
    <source>
        <strain evidence="3">cv. Old Blush</strain>
    </source>
</reference>
<evidence type="ECO:0000313" key="3">
    <source>
        <dbReference type="Proteomes" id="UP000238479"/>
    </source>
</evidence>
<evidence type="ECO:0000256" key="1">
    <source>
        <dbReference type="SAM" id="SignalP"/>
    </source>
</evidence>
<keyword evidence="3" id="KW-1185">Reference proteome</keyword>
<dbReference type="AlphaFoldDB" id="A0A2P6PW11"/>
<organism evidence="2 3">
    <name type="scientific">Rosa chinensis</name>
    <name type="common">China rose</name>
    <dbReference type="NCBI Taxonomy" id="74649"/>
    <lineage>
        <taxon>Eukaryota</taxon>
        <taxon>Viridiplantae</taxon>
        <taxon>Streptophyta</taxon>
        <taxon>Embryophyta</taxon>
        <taxon>Tracheophyta</taxon>
        <taxon>Spermatophyta</taxon>
        <taxon>Magnoliopsida</taxon>
        <taxon>eudicotyledons</taxon>
        <taxon>Gunneridae</taxon>
        <taxon>Pentapetalae</taxon>
        <taxon>rosids</taxon>
        <taxon>fabids</taxon>
        <taxon>Rosales</taxon>
        <taxon>Rosaceae</taxon>
        <taxon>Rosoideae</taxon>
        <taxon>Rosoideae incertae sedis</taxon>
        <taxon>Rosa</taxon>
    </lineage>
</organism>
<evidence type="ECO:0000313" key="2">
    <source>
        <dbReference type="EMBL" id="PRQ26127.1"/>
    </source>
</evidence>
<comment type="caution">
    <text evidence="2">The sequence shown here is derived from an EMBL/GenBank/DDBJ whole genome shotgun (WGS) entry which is preliminary data.</text>
</comment>
<gene>
    <name evidence="2" type="ORF">RchiOBHm_Chr6g0291171</name>
</gene>
<dbReference type="Proteomes" id="UP000238479">
    <property type="component" value="Chromosome 6"/>
</dbReference>
<protein>
    <submittedName>
        <fullName evidence="2">Uncharacterized protein</fullName>
    </submittedName>
</protein>